<dbReference type="EMBL" id="CAJGYM010000017">
    <property type="protein sequence ID" value="CAD6190746.1"/>
    <property type="molecule type" value="Genomic_DNA"/>
</dbReference>
<protein>
    <submittedName>
        <fullName evidence="2">Uncharacterized protein</fullName>
    </submittedName>
</protein>
<keyword evidence="3" id="KW-1185">Reference proteome</keyword>
<gene>
    <name evidence="2" type="ORF">CAUJ_LOCUS6665</name>
</gene>
<dbReference type="OrthoDB" id="4473401at2759"/>
<sequence>MKSKPLKNHPFCRRRQILESPPRHKSPSNSQRTRGYRGRPVCSAHPKTDVPPYQLHLLLSISSTYITLSDFDKGQRMFINKLITLCLVLSWDGANVVAQRNFLTNRQEDLAYLCESLICDPPKTCIISEEVAQCLQPPVTSPPPFGTINGGQPLPGPNSASSNFGAAILQPGPPPPPAVPQGGFPNIAVTAPPTTTTQSPFAPLLSLFGAAPGGTPPSILQAFTLPPFPSLPTLPPLPPAPAAPTTTTLAPVDVCSLPPLTGTCSRARIMWAS</sequence>
<feature type="compositionally biased region" description="Basic residues" evidence="1">
    <location>
        <begin position="1"/>
        <end position="15"/>
    </location>
</feature>
<dbReference type="Proteomes" id="UP000835052">
    <property type="component" value="Unassembled WGS sequence"/>
</dbReference>
<reference evidence="2" key="1">
    <citation type="submission" date="2020-10" db="EMBL/GenBank/DDBJ databases">
        <authorList>
            <person name="Kikuchi T."/>
        </authorList>
    </citation>
    <scope>NUCLEOTIDE SEQUENCE</scope>
    <source>
        <strain evidence="2">NKZ352</strain>
    </source>
</reference>
<evidence type="ECO:0000313" key="2">
    <source>
        <dbReference type="EMBL" id="CAD6190746.1"/>
    </source>
</evidence>
<comment type="caution">
    <text evidence="2">The sequence shown here is derived from an EMBL/GenBank/DDBJ whole genome shotgun (WGS) entry which is preliminary data.</text>
</comment>
<dbReference type="AlphaFoldDB" id="A0A8S1H3C4"/>
<name>A0A8S1H3C4_9PELO</name>
<accession>A0A8S1H3C4</accession>
<organism evidence="2 3">
    <name type="scientific">Caenorhabditis auriculariae</name>
    <dbReference type="NCBI Taxonomy" id="2777116"/>
    <lineage>
        <taxon>Eukaryota</taxon>
        <taxon>Metazoa</taxon>
        <taxon>Ecdysozoa</taxon>
        <taxon>Nematoda</taxon>
        <taxon>Chromadorea</taxon>
        <taxon>Rhabditida</taxon>
        <taxon>Rhabditina</taxon>
        <taxon>Rhabditomorpha</taxon>
        <taxon>Rhabditoidea</taxon>
        <taxon>Rhabditidae</taxon>
        <taxon>Peloderinae</taxon>
        <taxon>Caenorhabditis</taxon>
    </lineage>
</organism>
<proteinExistence type="predicted"/>
<feature type="region of interest" description="Disordered" evidence="1">
    <location>
        <begin position="1"/>
        <end position="45"/>
    </location>
</feature>
<evidence type="ECO:0000256" key="1">
    <source>
        <dbReference type="SAM" id="MobiDB-lite"/>
    </source>
</evidence>
<evidence type="ECO:0000313" key="3">
    <source>
        <dbReference type="Proteomes" id="UP000835052"/>
    </source>
</evidence>